<evidence type="ECO:0000313" key="1">
    <source>
        <dbReference type="EMBL" id="DBA15033.1"/>
    </source>
</evidence>
<dbReference type="PANTHER" id="PTHR14787">
    <property type="entry name" value="C10ORF188 FAMILY MEMBER"/>
    <property type="match status" value="1"/>
</dbReference>
<reference evidence="1" key="1">
    <citation type="thesis" date="2020" institute="ProQuest LLC" country="789 East Eisenhower Parkway, Ann Arbor, MI, USA">
        <title>Comparative Genomics and Chromosome Evolution.</title>
        <authorList>
            <person name="Mudd A.B."/>
        </authorList>
    </citation>
    <scope>NUCLEOTIDE SEQUENCE</scope>
    <source>
        <strain evidence="1">1538</strain>
        <tissue evidence="1">Blood</tissue>
    </source>
</reference>
<dbReference type="InterPro" id="IPR028043">
    <property type="entry name" value="PAAT-like"/>
</dbReference>
<evidence type="ECO:0000313" key="2">
    <source>
        <dbReference type="Proteomes" id="UP001181693"/>
    </source>
</evidence>
<sequence>MSSPGPVLCSSSWLCHSELSSVLHVTDQVQSAAITPQSTSREECVVLELPCPPDKVIPCTLTVSCVAQGTDRLLDLGLCSDARTIEVYSISQDGQEEEYLGTSRGERCTIQTCHEPFTLYRASLKFDFPVPACKVKLLSLGGKQSIVVGEISVQMTSIPERISQTPSLLGPSINLERVQSIMDSMGGKMSPGAEQLMNMVRAQQKNQAPFGAHLLQLFGSLQPISQQKKEDPKEETKKTFDTRMEAGQGLPSNQQSSAIDVKSVMSSFMQNQLGKAVSPESVLPLFANLAVQSNTNRDSERKPCSVPREDKLDPALEQVLSTHMERMERNLMKHIDQRMRCLQEHLDSRIDQLLVCLLERSGRSDSRPVTFGDKLVNGHMDYTHDDSDCNVLPVS</sequence>
<dbReference type="Pfam" id="PF14958">
    <property type="entry name" value="PAAT-like"/>
    <property type="match status" value="1"/>
</dbReference>
<accession>A0AAV2ZMJ1</accession>
<dbReference type="AlphaFoldDB" id="A0AAV2ZMJ1"/>
<dbReference type="PANTHER" id="PTHR14787:SF1">
    <property type="entry name" value="ATPASE PAAT"/>
    <property type="match status" value="1"/>
</dbReference>
<organism evidence="1 2">
    <name type="scientific">Pyxicephalus adspersus</name>
    <name type="common">African bullfrog</name>
    <dbReference type="NCBI Taxonomy" id="30357"/>
    <lineage>
        <taxon>Eukaryota</taxon>
        <taxon>Metazoa</taxon>
        <taxon>Chordata</taxon>
        <taxon>Craniata</taxon>
        <taxon>Vertebrata</taxon>
        <taxon>Euteleostomi</taxon>
        <taxon>Amphibia</taxon>
        <taxon>Batrachia</taxon>
        <taxon>Anura</taxon>
        <taxon>Neobatrachia</taxon>
        <taxon>Ranoidea</taxon>
        <taxon>Pyxicephalidae</taxon>
        <taxon>Pyxicephalinae</taxon>
        <taxon>Pyxicephalus</taxon>
    </lineage>
</organism>
<dbReference type="Proteomes" id="UP001181693">
    <property type="component" value="Unassembled WGS sequence"/>
</dbReference>
<comment type="caution">
    <text evidence="1">The sequence shown here is derived from an EMBL/GenBank/DDBJ whole genome shotgun (WGS) entry which is preliminary data.</text>
</comment>
<proteinExistence type="predicted"/>
<dbReference type="EMBL" id="DYDO01000012">
    <property type="protein sequence ID" value="DBA15033.1"/>
    <property type="molecule type" value="Genomic_DNA"/>
</dbReference>
<protein>
    <submittedName>
        <fullName evidence="1">Uncharacterized protein</fullName>
    </submittedName>
</protein>
<name>A0AAV2ZMJ1_PYXAD</name>
<keyword evidence="2" id="KW-1185">Reference proteome</keyword>
<gene>
    <name evidence="1" type="ORF">GDO54_004295</name>
</gene>